<keyword evidence="15" id="KW-1185">Reference proteome</keyword>
<evidence type="ECO:0000256" key="6">
    <source>
        <dbReference type="ARBA" id="ARBA00022968"/>
    </source>
</evidence>
<evidence type="ECO:0000256" key="10">
    <source>
        <dbReference type="ARBA" id="ARBA00023180"/>
    </source>
</evidence>
<organism evidence="14 15">
    <name type="scientific">Digitaria exilis</name>
    <dbReference type="NCBI Taxonomy" id="1010633"/>
    <lineage>
        <taxon>Eukaryota</taxon>
        <taxon>Viridiplantae</taxon>
        <taxon>Streptophyta</taxon>
        <taxon>Embryophyta</taxon>
        <taxon>Tracheophyta</taxon>
        <taxon>Spermatophyta</taxon>
        <taxon>Magnoliopsida</taxon>
        <taxon>Liliopsida</taxon>
        <taxon>Poales</taxon>
        <taxon>Poaceae</taxon>
        <taxon>PACMAD clade</taxon>
        <taxon>Panicoideae</taxon>
        <taxon>Panicodae</taxon>
        <taxon>Paniceae</taxon>
        <taxon>Anthephorinae</taxon>
        <taxon>Digitaria</taxon>
    </lineage>
</organism>
<comment type="similarity">
    <text evidence="2 12">Belongs to the glycosyltransferase 43 family.</text>
</comment>
<dbReference type="Gene3D" id="3.90.550.10">
    <property type="entry name" value="Spore Coat Polysaccharide Biosynthesis Protein SpsA, Chain A"/>
    <property type="match status" value="1"/>
</dbReference>
<evidence type="ECO:0000256" key="3">
    <source>
        <dbReference type="ARBA" id="ARBA00022676"/>
    </source>
</evidence>
<accession>A0A835FRH8</accession>
<keyword evidence="7" id="KW-1133">Transmembrane helix</keyword>
<reference evidence="14" key="1">
    <citation type="submission" date="2020-07" db="EMBL/GenBank/DDBJ databases">
        <title>Genome sequence and genetic diversity analysis of an under-domesticated orphan crop, white fonio (Digitaria exilis).</title>
        <authorList>
            <person name="Bennetzen J.L."/>
            <person name="Chen S."/>
            <person name="Ma X."/>
            <person name="Wang X."/>
            <person name="Yssel A.E.J."/>
            <person name="Chaluvadi S.R."/>
            <person name="Johnson M."/>
            <person name="Gangashetty P."/>
            <person name="Hamidou F."/>
            <person name="Sanogo M.D."/>
            <person name="Zwaenepoel A."/>
            <person name="Wallace J."/>
            <person name="Van De Peer Y."/>
            <person name="Van Deynze A."/>
        </authorList>
    </citation>
    <scope>NUCLEOTIDE SEQUENCE</scope>
    <source>
        <tissue evidence="14">Leaves</tissue>
    </source>
</reference>
<dbReference type="GO" id="GO:0000139">
    <property type="term" value="C:Golgi membrane"/>
    <property type="evidence" value="ECO:0007669"/>
    <property type="project" value="UniProtKB-SubCell"/>
</dbReference>
<evidence type="ECO:0000256" key="7">
    <source>
        <dbReference type="ARBA" id="ARBA00022989"/>
    </source>
</evidence>
<dbReference type="SUPFAM" id="SSF53448">
    <property type="entry name" value="Nucleotide-diphospho-sugar transferases"/>
    <property type="match status" value="1"/>
</dbReference>
<comment type="caution">
    <text evidence="14">The sequence shown here is derived from an EMBL/GenBank/DDBJ whole genome shotgun (WGS) entry which is preliminary data.</text>
</comment>
<evidence type="ECO:0000256" key="5">
    <source>
        <dbReference type="ARBA" id="ARBA00022692"/>
    </source>
</evidence>
<evidence type="ECO:0000256" key="1">
    <source>
        <dbReference type="ARBA" id="ARBA00004323"/>
    </source>
</evidence>
<evidence type="ECO:0000256" key="8">
    <source>
        <dbReference type="ARBA" id="ARBA00023034"/>
    </source>
</evidence>
<dbReference type="InterPro" id="IPR029044">
    <property type="entry name" value="Nucleotide-diphossugar_trans"/>
</dbReference>
<dbReference type="OrthoDB" id="675023at2759"/>
<keyword evidence="11 12" id="KW-0961">Cell wall biogenesis/degradation</keyword>
<keyword evidence="10" id="KW-0325">Glycoprotein</keyword>
<dbReference type="GO" id="GO:0009834">
    <property type="term" value="P:plant-type secondary cell wall biogenesis"/>
    <property type="evidence" value="ECO:0007669"/>
    <property type="project" value="TreeGrafter"/>
</dbReference>
<protein>
    <recommendedName>
        <fullName evidence="12">Glycosyltransferases</fullName>
        <ecNumber evidence="12">2.4.-.-</ecNumber>
    </recommendedName>
</protein>
<keyword evidence="5" id="KW-0812">Transmembrane</keyword>
<dbReference type="AlphaFoldDB" id="A0A835FRH8"/>
<name>A0A835FRH8_9POAL</name>
<dbReference type="Pfam" id="PF03360">
    <property type="entry name" value="Glyco_transf_43"/>
    <property type="match status" value="1"/>
</dbReference>
<feature type="compositionally biased region" description="Low complexity" evidence="13">
    <location>
        <begin position="97"/>
        <end position="109"/>
    </location>
</feature>
<evidence type="ECO:0000256" key="11">
    <source>
        <dbReference type="ARBA" id="ARBA00023316"/>
    </source>
</evidence>
<dbReference type="EC" id="2.4.-.-" evidence="12"/>
<dbReference type="InterPro" id="IPR005027">
    <property type="entry name" value="Glyco_trans_43"/>
</dbReference>
<evidence type="ECO:0000256" key="13">
    <source>
        <dbReference type="SAM" id="MobiDB-lite"/>
    </source>
</evidence>
<evidence type="ECO:0000313" key="15">
    <source>
        <dbReference type="Proteomes" id="UP000636709"/>
    </source>
</evidence>
<proteinExistence type="inferred from homology"/>
<dbReference type="GO" id="GO:0010417">
    <property type="term" value="P:glucuronoxylan biosynthetic process"/>
    <property type="evidence" value="ECO:0007669"/>
    <property type="project" value="TreeGrafter"/>
</dbReference>
<dbReference type="GO" id="GO:0015018">
    <property type="term" value="F:galactosylgalactosylxylosylprotein 3-beta-glucuronosyltransferase activity"/>
    <property type="evidence" value="ECO:0007669"/>
    <property type="project" value="InterPro"/>
</dbReference>
<feature type="region of interest" description="Disordered" evidence="13">
    <location>
        <begin position="76"/>
        <end position="128"/>
    </location>
</feature>
<comment type="function">
    <text evidence="12">Involved in the synthesis of glucuronoxylan hemicellulose in secondary cell walls.</text>
</comment>
<evidence type="ECO:0000313" key="14">
    <source>
        <dbReference type="EMBL" id="KAF8775112.1"/>
    </source>
</evidence>
<keyword evidence="4 12" id="KW-0808">Transferase</keyword>
<gene>
    <name evidence="14" type="ORF">HU200_004957</name>
</gene>
<dbReference type="GO" id="GO:0071555">
    <property type="term" value="P:cell wall organization"/>
    <property type="evidence" value="ECO:0007669"/>
    <property type="project" value="UniProtKB-KW"/>
</dbReference>
<comment type="subcellular location">
    <subcellularLocation>
        <location evidence="1 12">Golgi apparatus membrane</location>
        <topology evidence="1 12">Single-pass type II membrane protein</topology>
    </subcellularLocation>
</comment>
<dbReference type="PANTHER" id="PTHR10896">
    <property type="entry name" value="GALACTOSYLGALACTOSYLXYLOSYLPROTEIN 3-BETA-GLUCURONOSYLTRANSFERASE BETA-1,3-GLUCURONYLTRANSFERASE"/>
    <property type="match status" value="1"/>
</dbReference>
<sequence>MASPKHHKAPGSSRKANRAPLVLRRTMLHSCLCFLLGLVTGLAPTDWVSRAAADANAEVLRTAALLASSLQQQRDAAGDEAAAAPPPLAGGGDHDGAVGARAALGGADAHGARSPSGAAGEAPPTATLLRRTGVPYRHLTYADNFTSSSSKEERHHQRNSHRLRGVVLFAGLADVYDLRLLHNLRRNIRSVSEQHRTVALEGPVCCNTTTTTTTGGWFTASSAAGFSAVVGPTPPLHKEDSVHGFAFASDLLWDPARWDRFPTSEPDQSQDSVKFLQRLVVEDYNKTTPVILACSHVMAWRVDATLLLL</sequence>
<evidence type="ECO:0000256" key="12">
    <source>
        <dbReference type="RuleBase" id="RU363127"/>
    </source>
</evidence>
<dbReference type="GO" id="GO:0042285">
    <property type="term" value="F:xylosyltransferase activity"/>
    <property type="evidence" value="ECO:0007669"/>
    <property type="project" value="TreeGrafter"/>
</dbReference>
<keyword evidence="6 12" id="KW-0735">Signal-anchor</keyword>
<evidence type="ECO:0000256" key="9">
    <source>
        <dbReference type="ARBA" id="ARBA00023136"/>
    </source>
</evidence>
<dbReference type="PANTHER" id="PTHR10896:SF26">
    <property type="entry name" value="BETA-1,4-XYLOSYLTRANSFERASE IRX9-RELATED"/>
    <property type="match status" value="1"/>
</dbReference>
<evidence type="ECO:0000256" key="2">
    <source>
        <dbReference type="ARBA" id="ARBA00007706"/>
    </source>
</evidence>
<dbReference type="EMBL" id="JACEFO010000331">
    <property type="protein sequence ID" value="KAF8775112.1"/>
    <property type="molecule type" value="Genomic_DNA"/>
</dbReference>
<keyword evidence="9" id="KW-0472">Membrane</keyword>
<keyword evidence="3" id="KW-0328">Glycosyltransferase</keyword>
<keyword evidence="8 12" id="KW-0333">Golgi apparatus</keyword>
<evidence type="ECO:0000256" key="4">
    <source>
        <dbReference type="ARBA" id="ARBA00022679"/>
    </source>
</evidence>
<dbReference type="Proteomes" id="UP000636709">
    <property type="component" value="Unassembled WGS sequence"/>
</dbReference>